<gene>
    <name evidence="4" type="ORF">SAMN05661030_3533</name>
</gene>
<dbReference type="AlphaFoldDB" id="A0A1I1STM9"/>
<dbReference type="RefSeq" id="WP_091562380.1">
    <property type="nucleotide sequence ID" value="NZ_BNAC01000005.1"/>
</dbReference>
<dbReference type="Pfam" id="PF17886">
    <property type="entry name" value="ArsA_HSP20"/>
    <property type="match status" value="1"/>
</dbReference>
<comment type="similarity">
    <text evidence="1">Belongs to the arsA ATPase family.</text>
</comment>
<dbReference type="Pfam" id="PF02374">
    <property type="entry name" value="ArsA_ATPase"/>
    <property type="match status" value="1"/>
</dbReference>
<evidence type="ECO:0000313" key="5">
    <source>
        <dbReference type="Proteomes" id="UP000199022"/>
    </source>
</evidence>
<organism evidence="4 5">
    <name type="scientific">Klenkia taihuensis</name>
    <dbReference type="NCBI Taxonomy" id="1225127"/>
    <lineage>
        <taxon>Bacteria</taxon>
        <taxon>Bacillati</taxon>
        <taxon>Actinomycetota</taxon>
        <taxon>Actinomycetes</taxon>
        <taxon>Geodermatophilales</taxon>
        <taxon>Geodermatophilaceae</taxon>
        <taxon>Klenkia</taxon>
    </lineage>
</organism>
<dbReference type="OrthoDB" id="9780677at2"/>
<dbReference type="STRING" id="1225127.SAMN05661030_3533"/>
<sequence length="375" mass="37143">MRTLLVTGPGGAGSSTVAAATALALAGSGERVVLLAAAPPPVDGLGGTDGVDVRVVQAGPALEAAWAGHADALAALVPVLTLPPATSVVPPPGAGTVALLTGLGRVAGAADVVVVDAGPLPQALELLALPGAARWWLAQLAPPRLRVLASVRALTGKGRAGAVDAALAAVAALEAALAQVPEAPEVHVVVAPDGRAVPAVRRAGAAAGLLGHPLASVTLARVLPAGAGEWATARAAVQDRVRAELAGFAVREVAEAPVPPSDVPGLRALGAELPGTVPEPLPVPRARREGAGWVLPVPLPGAGRGEVELTRWSDELVVGLAGLRRSLPLDPLLRRCTVTGASVQHPGTPDAVLAVAFAPDPAQWPADLLAAEGAR</sequence>
<dbReference type="InterPro" id="IPR027417">
    <property type="entry name" value="P-loop_NTPase"/>
</dbReference>
<dbReference type="Gene3D" id="3.40.50.300">
    <property type="entry name" value="P-loop containing nucleotide triphosphate hydrolases"/>
    <property type="match status" value="1"/>
</dbReference>
<feature type="domain" description="ArsA/GET3 Anion-transporting ATPase-like" evidence="2">
    <location>
        <begin position="1"/>
        <end position="39"/>
    </location>
</feature>
<feature type="domain" description="ArsA HSP20-like" evidence="3">
    <location>
        <begin position="291"/>
        <end position="356"/>
    </location>
</feature>
<reference evidence="5" key="1">
    <citation type="submission" date="2016-10" db="EMBL/GenBank/DDBJ databases">
        <authorList>
            <person name="Varghese N."/>
            <person name="Submissions S."/>
        </authorList>
    </citation>
    <scope>NUCLEOTIDE SEQUENCE [LARGE SCALE GENOMIC DNA]</scope>
    <source>
        <strain evidence="5">DSM 45962</strain>
    </source>
</reference>
<dbReference type="SUPFAM" id="SSF52540">
    <property type="entry name" value="P-loop containing nucleoside triphosphate hydrolases"/>
    <property type="match status" value="1"/>
</dbReference>
<dbReference type="EMBL" id="FOMD01000004">
    <property type="protein sequence ID" value="SFD49824.1"/>
    <property type="molecule type" value="Genomic_DNA"/>
</dbReference>
<proteinExistence type="inferred from homology"/>
<dbReference type="InterPro" id="IPR040612">
    <property type="entry name" value="ArsA_HSP20-like"/>
</dbReference>
<dbReference type="InterPro" id="IPR025723">
    <property type="entry name" value="ArsA/GET3_ATPase-like"/>
</dbReference>
<evidence type="ECO:0000259" key="3">
    <source>
        <dbReference type="Pfam" id="PF17886"/>
    </source>
</evidence>
<evidence type="ECO:0000259" key="2">
    <source>
        <dbReference type="Pfam" id="PF02374"/>
    </source>
</evidence>
<dbReference type="InterPro" id="IPR008978">
    <property type="entry name" value="HSP20-like_chaperone"/>
</dbReference>
<keyword evidence="5" id="KW-1185">Reference proteome</keyword>
<dbReference type="Gene3D" id="2.60.40.790">
    <property type="match status" value="1"/>
</dbReference>
<dbReference type="Proteomes" id="UP000199022">
    <property type="component" value="Unassembled WGS sequence"/>
</dbReference>
<accession>A0A1I1STM9</accession>
<evidence type="ECO:0000256" key="1">
    <source>
        <dbReference type="ARBA" id="ARBA00011040"/>
    </source>
</evidence>
<protein>
    <submittedName>
        <fullName evidence="4">Arsenite-transporting ATPase</fullName>
    </submittedName>
</protein>
<evidence type="ECO:0000313" key="4">
    <source>
        <dbReference type="EMBL" id="SFD49824.1"/>
    </source>
</evidence>
<name>A0A1I1STM9_9ACTN</name>